<proteinExistence type="predicted"/>
<keyword evidence="2" id="KW-1185">Reference proteome</keyword>
<comment type="caution">
    <text evidence="1">The sequence shown here is derived from an EMBL/GenBank/DDBJ whole genome shotgun (WGS) entry which is preliminary data.</text>
</comment>
<dbReference type="VEuPathDB" id="TrichDB:TRFO_08513"/>
<dbReference type="GeneID" id="94829040"/>
<evidence type="ECO:0000313" key="2">
    <source>
        <dbReference type="Proteomes" id="UP000179807"/>
    </source>
</evidence>
<dbReference type="Proteomes" id="UP000179807">
    <property type="component" value="Unassembled WGS sequence"/>
</dbReference>
<dbReference type="RefSeq" id="XP_068352397.1">
    <property type="nucleotide sequence ID" value="XM_068494336.1"/>
</dbReference>
<gene>
    <name evidence="1" type="ORF">TRFO_08513</name>
</gene>
<protein>
    <submittedName>
        <fullName evidence="1">Uncharacterized protein</fullName>
    </submittedName>
</protein>
<name>A0A1J4JPR9_9EUKA</name>
<organism evidence="1 2">
    <name type="scientific">Tritrichomonas foetus</name>
    <dbReference type="NCBI Taxonomy" id="1144522"/>
    <lineage>
        <taxon>Eukaryota</taxon>
        <taxon>Metamonada</taxon>
        <taxon>Parabasalia</taxon>
        <taxon>Tritrichomonadida</taxon>
        <taxon>Tritrichomonadidae</taxon>
        <taxon>Tritrichomonas</taxon>
    </lineage>
</organism>
<dbReference type="InterPro" id="IPR016024">
    <property type="entry name" value="ARM-type_fold"/>
</dbReference>
<sequence length="503" mass="58316">MINLSNKQNEELTASLSHRMELTNLMSVQIDGQISSDEFYHLINELPKYLESLKTCSRDSFLESLLYFKQLIKFPEYPDSVKDQNFVLTLLDKLIQFSDDQTIYVFGTFIDIYYDHEIFSPPNLLIEFVENLFSQIAIPIQPNIVNIMLPYIKFLGSTTKYLHVTNLPTFYQHISNFIGVSFEYNEAVAYLYTKLMESADFTDELLEIFPSILQMFYQQLINWQNNPINMESLIRNVTCLLTYFIEECEQSKKESLFENVSDDLIPPLTSFWNVSADIDINLFIICVSPILPNISLKYLLDNNGFDVMINSIIEINDSSSYALELFANLMARHDEHIFIILNDHEKYNSFIERVTYLCVDGTINIRKAAGMLYSEFVIFNPRIVFAAFLNELNLTEINEFSPVSIFSNMLTDFDNDLHVANSAIKALFSISKLFYNEDKMHEFREICSIHTIEEKVNTILDNLPDDSDDDDDVDLIYNLGNGFLNTSFGCLSFEDYDEMNALQ</sequence>
<accession>A0A1J4JPR9</accession>
<dbReference type="EMBL" id="MLAK01001015">
    <property type="protein sequence ID" value="OHS99260.1"/>
    <property type="molecule type" value="Genomic_DNA"/>
</dbReference>
<evidence type="ECO:0000313" key="1">
    <source>
        <dbReference type="EMBL" id="OHS99260.1"/>
    </source>
</evidence>
<dbReference type="AlphaFoldDB" id="A0A1J4JPR9"/>
<dbReference type="SUPFAM" id="SSF48371">
    <property type="entry name" value="ARM repeat"/>
    <property type="match status" value="1"/>
</dbReference>
<reference evidence="1" key="1">
    <citation type="submission" date="2016-10" db="EMBL/GenBank/DDBJ databases">
        <authorList>
            <person name="Benchimol M."/>
            <person name="Almeida L.G."/>
            <person name="Vasconcelos A.T."/>
            <person name="Perreira-Neves A."/>
            <person name="Rosa I.A."/>
            <person name="Tasca T."/>
            <person name="Bogo M.R."/>
            <person name="de Souza W."/>
        </authorList>
    </citation>
    <scope>NUCLEOTIDE SEQUENCE [LARGE SCALE GENOMIC DNA]</scope>
    <source>
        <strain evidence="1">K</strain>
    </source>
</reference>